<dbReference type="InterPro" id="IPR020556">
    <property type="entry name" value="Amidase_CS"/>
</dbReference>
<comment type="caution">
    <text evidence="3">The sequence shown here is derived from an EMBL/GenBank/DDBJ whole genome shotgun (WGS) entry which is preliminary data.</text>
</comment>
<feature type="domain" description="Amidase" evidence="2">
    <location>
        <begin position="82"/>
        <end position="207"/>
    </location>
</feature>
<evidence type="ECO:0000313" key="3">
    <source>
        <dbReference type="EMBL" id="KAH9381977.1"/>
    </source>
</evidence>
<dbReference type="OrthoDB" id="6428749at2759"/>
<dbReference type="PROSITE" id="PS00571">
    <property type="entry name" value="AMIDASES"/>
    <property type="match status" value="1"/>
</dbReference>
<reference evidence="3 4" key="1">
    <citation type="journal article" date="2020" name="Cell">
        <title>Large-Scale Comparative Analyses of Tick Genomes Elucidate Their Genetic Diversity and Vector Capacities.</title>
        <authorList>
            <consortium name="Tick Genome and Microbiome Consortium (TIGMIC)"/>
            <person name="Jia N."/>
            <person name="Wang J."/>
            <person name="Shi W."/>
            <person name="Du L."/>
            <person name="Sun Y."/>
            <person name="Zhan W."/>
            <person name="Jiang J.F."/>
            <person name="Wang Q."/>
            <person name="Zhang B."/>
            <person name="Ji P."/>
            <person name="Bell-Sakyi L."/>
            <person name="Cui X.M."/>
            <person name="Yuan T.T."/>
            <person name="Jiang B.G."/>
            <person name="Yang W.F."/>
            <person name="Lam T.T."/>
            <person name="Chang Q.C."/>
            <person name="Ding S.J."/>
            <person name="Wang X.J."/>
            <person name="Zhu J.G."/>
            <person name="Ruan X.D."/>
            <person name="Zhao L."/>
            <person name="Wei J.T."/>
            <person name="Ye R.Z."/>
            <person name="Que T.C."/>
            <person name="Du C.H."/>
            <person name="Zhou Y.H."/>
            <person name="Cheng J.X."/>
            <person name="Dai P.F."/>
            <person name="Guo W.B."/>
            <person name="Han X.H."/>
            <person name="Huang E.J."/>
            <person name="Li L.F."/>
            <person name="Wei W."/>
            <person name="Gao Y.C."/>
            <person name="Liu J.Z."/>
            <person name="Shao H.Z."/>
            <person name="Wang X."/>
            <person name="Wang C.C."/>
            <person name="Yang T.C."/>
            <person name="Huo Q.B."/>
            <person name="Li W."/>
            <person name="Chen H.Y."/>
            <person name="Chen S.E."/>
            <person name="Zhou L.G."/>
            <person name="Ni X.B."/>
            <person name="Tian J.H."/>
            <person name="Sheng Y."/>
            <person name="Liu T."/>
            <person name="Pan Y.S."/>
            <person name="Xia L.Y."/>
            <person name="Li J."/>
            <person name="Zhao F."/>
            <person name="Cao W.C."/>
        </authorList>
    </citation>
    <scope>NUCLEOTIDE SEQUENCE [LARGE SCALE GENOMIC DNA]</scope>
    <source>
        <strain evidence="3">HaeL-2018</strain>
    </source>
</reference>
<dbReference type="InterPro" id="IPR052739">
    <property type="entry name" value="FAAH2"/>
</dbReference>
<dbReference type="PROSITE" id="PS51257">
    <property type="entry name" value="PROKAR_LIPOPROTEIN"/>
    <property type="match status" value="1"/>
</dbReference>
<gene>
    <name evidence="3" type="ORF">HPB48_021019</name>
</gene>
<proteinExistence type="inferred from homology"/>
<organism evidence="3 4">
    <name type="scientific">Haemaphysalis longicornis</name>
    <name type="common">Bush tick</name>
    <dbReference type="NCBI Taxonomy" id="44386"/>
    <lineage>
        <taxon>Eukaryota</taxon>
        <taxon>Metazoa</taxon>
        <taxon>Ecdysozoa</taxon>
        <taxon>Arthropoda</taxon>
        <taxon>Chelicerata</taxon>
        <taxon>Arachnida</taxon>
        <taxon>Acari</taxon>
        <taxon>Parasitiformes</taxon>
        <taxon>Ixodida</taxon>
        <taxon>Ixodoidea</taxon>
        <taxon>Ixodidae</taxon>
        <taxon>Haemaphysalinae</taxon>
        <taxon>Haemaphysalis</taxon>
    </lineage>
</organism>
<sequence>MPKSRDPVTSVQLISACVKRIRQVQPLINAVVEERFEEALREAEAADRLVASGTKSDYFKTPDLCVWKDIGRKKMLRLWPCLRAAGAIPLVLTNVPELCMWGDAQTLLHGTTRNPYDTRRSPGGSSGGEGSLIAAAGSLMGIGTDIAGSVRIPAAYCGIFAHKATSGIVPNTGLIPDVGDAMRNYNCVGPMTRFAEDLPLLMNVLAAGKSDQLRLNDEVSS</sequence>
<dbReference type="GO" id="GO:0012505">
    <property type="term" value="C:endomembrane system"/>
    <property type="evidence" value="ECO:0007669"/>
    <property type="project" value="TreeGrafter"/>
</dbReference>
<dbReference type="Proteomes" id="UP000821853">
    <property type="component" value="Chromosome 9"/>
</dbReference>
<evidence type="ECO:0000313" key="4">
    <source>
        <dbReference type="Proteomes" id="UP000821853"/>
    </source>
</evidence>
<dbReference type="Pfam" id="PF01425">
    <property type="entry name" value="Amidase"/>
    <property type="match status" value="1"/>
</dbReference>
<protein>
    <recommendedName>
        <fullName evidence="2">Amidase domain-containing protein</fullName>
    </recommendedName>
</protein>
<comment type="similarity">
    <text evidence="1">Belongs to the amidase family.</text>
</comment>
<dbReference type="EMBL" id="JABSTR010000011">
    <property type="protein sequence ID" value="KAH9381977.1"/>
    <property type="molecule type" value="Genomic_DNA"/>
</dbReference>
<name>A0A9J6H4L0_HAELO</name>
<accession>A0A9J6H4L0</accession>
<keyword evidence="4" id="KW-1185">Reference proteome</keyword>
<dbReference type="SUPFAM" id="SSF75304">
    <property type="entry name" value="Amidase signature (AS) enzymes"/>
    <property type="match status" value="1"/>
</dbReference>
<dbReference type="PANTHER" id="PTHR43372">
    <property type="entry name" value="FATTY-ACID AMIDE HYDROLASE"/>
    <property type="match status" value="1"/>
</dbReference>
<dbReference type="AlphaFoldDB" id="A0A9J6H4L0"/>
<dbReference type="Gene3D" id="3.90.1300.10">
    <property type="entry name" value="Amidase signature (AS) domain"/>
    <property type="match status" value="2"/>
</dbReference>
<dbReference type="InterPro" id="IPR036928">
    <property type="entry name" value="AS_sf"/>
</dbReference>
<evidence type="ECO:0000259" key="2">
    <source>
        <dbReference type="Pfam" id="PF01425"/>
    </source>
</evidence>
<dbReference type="VEuPathDB" id="VectorBase:HLOH_055499"/>
<evidence type="ECO:0000256" key="1">
    <source>
        <dbReference type="ARBA" id="ARBA00009199"/>
    </source>
</evidence>
<dbReference type="PANTHER" id="PTHR43372:SF4">
    <property type="entry name" value="FATTY-ACID AMIDE HYDROLASE 2"/>
    <property type="match status" value="1"/>
</dbReference>
<dbReference type="InterPro" id="IPR023631">
    <property type="entry name" value="Amidase_dom"/>
</dbReference>